<keyword evidence="2" id="KW-1185">Reference proteome</keyword>
<accession>A0ABD3FMJ3</accession>
<reference evidence="1 2" key="1">
    <citation type="submission" date="2024-09" db="EMBL/GenBank/DDBJ databases">
        <title>Genome sequencing and assembly of Phytophthora oleae, isolate VK10A, causative agent of rot of olive drupes.</title>
        <authorList>
            <person name="Conti Taguali S."/>
            <person name="Riolo M."/>
            <person name="La Spada F."/>
            <person name="Cacciola S.O."/>
            <person name="Dionisio G."/>
        </authorList>
    </citation>
    <scope>NUCLEOTIDE SEQUENCE [LARGE SCALE GENOMIC DNA]</scope>
    <source>
        <strain evidence="1 2">VK10A</strain>
    </source>
</reference>
<proteinExistence type="predicted"/>
<sequence>MPTSTEITRAVKLPKLDVLFEGGVHMEWPKPPEYTCLSFSCLNLPKTNFVAWWDVPLHKTATFFETTDCTYKSNSYSFNTGSTTSAVTGMYFFSDGAKPIRSVMLGWTEGVELNEEEEKKKKTTKVKIKRSCNLKKTDGWM</sequence>
<organism evidence="1 2">
    <name type="scientific">Phytophthora oleae</name>
    <dbReference type="NCBI Taxonomy" id="2107226"/>
    <lineage>
        <taxon>Eukaryota</taxon>
        <taxon>Sar</taxon>
        <taxon>Stramenopiles</taxon>
        <taxon>Oomycota</taxon>
        <taxon>Peronosporomycetes</taxon>
        <taxon>Peronosporales</taxon>
        <taxon>Peronosporaceae</taxon>
        <taxon>Phytophthora</taxon>
    </lineage>
</organism>
<evidence type="ECO:0000313" key="1">
    <source>
        <dbReference type="EMBL" id="KAL3666956.1"/>
    </source>
</evidence>
<dbReference type="EMBL" id="JBIMZQ010000015">
    <property type="protein sequence ID" value="KAL3666956.1"/>
    <property type="molecule type" value="Genomic_DNA"/>
</dbReference>
<dbReference type="AlphaFoldDB" id="A0ABD3FMJ3"/>
<comment type="caution">
    <text evidence="1">The sequence shown here is derived from an EMBL/GenBank/DDBJ whole genome shotgun (WGS) entry which is preliminary data.</text>
</comment>
<protein>
    <submittedName>
        <fullName evidence="1">Uncharacterized protein</fullName>
    </submittedName>
</protein>
<dbReference type="Proteomes" id="UP001632037">
    <property type="component" value="Unassembled WGS sequence"/>
</dbReference>
<evidence type="ECO:0000313" key="2">
    <source>
        <dbReference type="Proteomes" id="UP001632037"/>
    </source>
</evidence>
<gene>
    <name evidence="1" type="ORF">V7S43_007903</name>
</gene>
<name>A0ABD3FMJ3_9STRA</name>